<reference evidence="2" key="1">
    <citation type="submission" date="2022-10" db="EMBL/GenBank/DDBJ databases">
        <title>Culturing micro-colonial fungi from biological soil crusts in the Mojave desert and describing Neophaeococcomyces mojavensis, and introducing the new genera and species Taxawa tesnikishii.</title>
        <authorList>
            <person name="Kurbessoian T."/>
            <person name="Stajich J.E."/>
        </authorList>
    </citation>
    <scope>NUCLEOTIDE SEQUENCE</scope>
    <source>
        <strain evidence="2">TK_1</strain>
    </source>
</reference>
<evidence type="ECO:0000313" key="3">
    <source>
        <dbReference type="Proteomes" id="UP001172684"/>
    </source>
</evidence>
<feature type="compositionally biased region" description="Polar residues" evidence="1">
    <location>
        <begin position="1"/>
        <end position="35"/>
    </location>
</feature>
<dbReference type="Proteomes" id="UP001172684">
    <property type="component" value="Unassembled WGS sequence"/>
</dbReference>
<feature type="compositionally biased region" description="Low complexity" evidence="1">
    <location>
        <begin position="36"/>
        <end position="55"/>
    </location>
</feature>
<evidence type="ECO:0000313" key="2">
    <source>
        <dbReference type="EMBL" id="KAJ9666156.1"/>
    </source>
</evidence>
<feature type="region of interest" description="Disordered" evidence="1">
    <location>
        <begin position="85"/>
        <end position="127"/>
    </location>
</feature>
<sequence length="306" mass="32152">MDPRASSSTFKSSTVRDSSSSFKNLSLLDSASSLKTSSTLRPDTSSSSRPPTYTSAEFPPPSFVTASTTSTGRLRLAISVTTSIARSSSPAPTSVGGAAGFLEPGQEDPDATTRTEVSGGGPRGAERAPLYQLSAPLASHPQSLTLSAYHTPQALKPENLYAEGSAGRTPRTVALYTIIPLPTALKGQSQVNKVTIRPSERSGNTLGLKGTGLVSLGLSLRGFTAKVEFGGKEVLVFKAGRWKVDGRVVAESEALRGLGAKRMAELEFVEDVEEAVRDLVVAAWVAVAWMRVMVPKLGGGRATRQT</sequence>
<proteinExistence type="predicted"/>
<organism evidence="2 3">
    <name type="scientific">Coniosporium apollinis</name>
    <dbReference type="NCBI Taxonomy" id="61459"/>
    <lineage>
        <taxon>Eukaryota</taxon>
        <taxon>Fungi</taxon>
        <taxon>Dikarya</taxon>
        <taxon>Ascomycota</taxon>
        <taxon>Pezizomycotina</taxon>
        <taxon>Dothideomycetes</taxon>
        <taxon>Dothideomycetes incertae sedis</taxon>
        <taxon>Coniosporium</taxon>
    </lineage>
</organism>
<protein>
    <submittedName>
        <fullName evidence="2">Uncharacterized protein</fullName>
    </submittedName>
</protein>
<evidence type="ECO:0000256" key="1">
    <source>
        <dbReference type="SAM" id="MobiDB-lite"/>
    </source>
</evidence>
<name>A0ABQ9NYM4_9PEZI</name>
<keyword evidence="3" id="KW-1185">Reference proteome</keyword>
<feature type="region of interest" description="Disordered" evidence="1">
    <location>
        <begin position="1"/>
        <end position="69"/>
    </location>
</feature>
<gene>
    <name evidence="2" type="ORF">H2201_003835</name>
</gene>
<comment type="caution">
    <text evidence="2">The sequence shown here is derived from an EMBL/GenBank/DDBJ whole genome shotgun (WGS) entry which is preliminary data.</text>
</comment>
<accession>A0ABQ9NYM4</accession>
<dbReference type="EMBL" id="JAPDRL010000022">
    <property type="protein sequence ID" value="KAJ9666156.1"/>
    <property type="molecule type" value="Genomic_DNA"/>
</dbReference>